<evidence type="ECO:0000259" key="12">
    <source>
        <dbReference type="PROSITE" id="PS51384"/>
    </source>
</evidence>
<organism evidence="13 14">
    <name type="scientific">Nocardia thailandica</name>
    <dbReference type="NCBI Taxonomy" id="257275"/>
    <lineage>
        <taxon>Bacteria</taxon>
        <taxon>Bacillati</taxon>
        <taxon>Actinomycetota</taxon>
        <taxon>Actinomycetes</taxon>
        <taxon>Mycobacteriales</taxon>
        <taxon>Nocardiaceae</taxon>
        <taxon>Nocardia</taxon>
    </lineage>
</organism>
<dbReference type="PANTHER" id="PTHR43396:SF3">
    <property type="entry name" value="FLAVOHEMOPROTEIN"/>
    <property type="match status" value="1"/>
</dbReference>
<comment type="similarity">
    <text evidence="1">In the C-terminal section; belongs to the flavoprotein pyridine nucleotide cytochrome reductase family.</text>
</comment>
<dbReference type="Gene3D" id="1.10.490.10">
    <property type="entry name" value="Globins"/>
    <property type="match status" value="1"/>
</dbReference>
<dbReference type="EMBL" id="JBIAMX010000009">
    <property type="protein sequence ID" value="MFF0544599.1"/>
    <property type="molecule type" value="Genomic_DNA"/>
</dbReference>
<evidence type="ECO:0000256" key="7">
    <source>
        <dbReference type="ARBA" id="ARBA00023027"/>
    </source>
</evidence>
<dbReference type="InterPro" id="IPR039261">
    <property type="entry name" value="FNR_nucleotide-bd"/>
</dbReference>
<dbReference type="InterPro" id="IPR001433">
    <property type="entry name" value="OxRdtase_FAD/NAD-bd"/>
</dbReference>
<comment type="catalytic activity">
    <reaction evidence="9">
        <text>2 nitric oxide + NADPH + 2 O2 = 2 nitrate + NADP(+) + H(+)</text>
        <dbReference type="Rhea" id="RHEA:19465"/>
        <dbReference type="ChEBI" id="CHEBI:15378"/>
        <dbReference type="ChEBI" id="CHEBI:15379"/>
        <dbReference type="ChEBI" id="CHEBI:16480"/>
        <dbReference type="ChEBI" id="CHEBI:17632"/>
        <dbReference type="ChEBI" id="CHEBI:57783"/>
        <dbReference type="ChEBI" id="CHEBI:58349"/>
        <dbReference type="EC" id="1.14.12.17"/>
    </reaction>
</comment>
<dbReference type="InterPro" id="IPR017938">
    <property type="entry name" value="Riboflavin_synthase-like_b-brl"/>
</dbReference>
<keyword evidence="14" id="KW-1185">Reference proteome</keyword>
<dbReference type="SUPFAM" id="SSF52343">
    <property type="entry name" value="Ferredoxin reductase-like, C-terminal NADP-linked domain"/>
    <property type="match status" value="1"/>
</dbReference>
<keyword evidence="6" id="KW-0408">Iron</keyword>
<comment type="caution">
    <text evidence="13">The sequence shown here is derived from an EMBL/GenBank/DDBJ whole genome shotgun (WGS) entry which is preliminary data.</text>
</comment>
<protein>
    <recommendedName>
        <fullName evidence="2">nitric oxide dioxygenase</fullName>
        <ecNumber evidence="2">1.14.12.17</ecNumber>
    </recommendedName>
</protein>
<keyword evidence="10" id="KW-0813">Transport</keyword>
<dbReference type="CDD" id="cd06184">
    <property type="entry name" value="flavohem_like_fad_nad_binding"/>
    <property type="match status" value="1"/>
</dbReference>
<evidence type="ECO:0000256" key="1">
    <source>
        <dbReference type="ARBA" id="ARBA00006401"/>
    </source>
</evidence>
<feature type="domain" description="Globin" evidence="11">
    <location>
        <begin position="11"/>
        <end position="152"/>
    </location>
</feature>
<evidence type="ECO:0000256" key="8">
    <source>
        <dbReference type="ARBA" id="ARBA00048649"/>
    </source>
</evidence>
<evidence type="ECO:0000256" key="6">
    <source>
        <dbReference type="ARBA" id="ARBA00023004"/>
    </source>
</evidence>
<evidence type="ECO:0000256" key="9">
    <source>
        <dbReference type="ARBA" id="ARBA00049433"/>
    </source>
</evidence>
<comment type="catalytic activity">
    <reaction evidence="8">
        <text>2 nitric oxide + NADH + 2 O2 = 2 nitrate + NAD(+) + H(+)</text>
        <dbReference type="Rhea" id="RHEA:19469"/>
        <dbReference type="ChEBI" id="CHEBI:15378"/>
        <dbReference type="ChEBI" id="CHEBI:15379"/>
        <dbReference type="ChEBI" id="CHEBI:16480"/>
        <dbReference type="ChEBI" id="CHEBI:17632"/>
        <dbReference type="ChEBI" id="CHEBI:57540"/>
        <dbReference type="ChEBI" id="CHEBI:57945"/>
        <dbReference type="EC" id="1.14.12.17"/>
    </reaction>
</comment>
<evidence type="ECO:0000256" key="10">
    <source>
        <dbReference type="RuleBase" id="RU000356"/>
    </source>
</evidence>
<dbReference type="PROSITE" id="PS01033">
    <property type="entry name" value="GLOBIN"/>
    <property type="match status" value="1"/>
</dbReference>
<dbReference type="CDD" id="cd14782">
    <property type="entry name" value="FHb-globin_2"/>
    <property type="match status" value="1"/>
</dbReference>
<feature type="domain" description="FAD-binding FR-type" evidence="12">
    <location>
        <begin position="164"/>
        <end position="275"/>
    </location>
</feature>
<evidence type="ECO:0000313" key="14">
    <source>
        <dbReference type="Proteomes" id="UP001601444"/>
    </source>
</evidence>
<dbReference type="SUPFAM" id="SSF46458">
    <property type="entry name" value="Globin-like"/>
    <property type="match status" value="1"/>
</dbReference>
<dbReference type="InterPro" id="IPR017927">
    <property type="entry name" value="FAD-bd_FR_type"/>
</dbReference>
<evidence type="ECO:0000256" key="4">
    <source>
        <dbReference type="ARBA" id="ARBA00022621"/>
    </source>
</evidence>
<keyword evidence="7" id="KW-0520">NAD</keyword>
<dbReference type="PROSITE" id="PS51384">
    <property type="entry name" value="FAD_FR"/>
    <property type="match status" value="1"/>
</dbReference>
<dbReference type="Proteomes" id="UP001601444">
    <property type="component" value="Unassembled WGS sequence"/>
</dbReference>
<evidence type="ECO:0000259" key="11">
    <source>
        <dbReference type="PROSITE" id="PS01033"/>
    </source>
</evidence>
<dbReference type="PRINTS" id="PR00410">
    <property type="entry name" value="PHEHYDRXLASE"/>
</dbReference>
<dbReference type="Gene3D" id="3.40.50.80">
    <property type="entry name" value="Nucleotide-binding domain of ferredoxin-NADP reductase (FNR) module"/>
    <property type="match status" value="1"/>
</dbReference>
<evidence type="ECO:0000256" key="3">
    <source>
        <dbReference type="ARBA" id="ARBA00022617"/>
    </source>
</evidence>
<dbReference type="Pfam" id="PF00175">
    <property type="entry name" value="NAD_binding_1"/>
    <property type="match status" value="1"/>
</dbReference>
<keyword evidence="3 10" id="KW-0349">Heme</keyword>
<dbReference type="EC" id="1.14.12.17" evidence="2"/>
<name>A0ABW6PQA0_9NOCA</name>
<dbReference type="InterPro" id="IPR012292">
    <property type="entry name" value="Globin/Proto"/>
</dbReference>
<dbReference type="RefSeq" id="WP_387701123.1">
    <property type="nucleotide sequence ID" value="NZ_JBIAMX010000009.1"/>
</dbReference>
<evidence type="ECO:0000256" key="5">
    <source>
        <dbReference type="ARBA" id="ARBA00022723"/>
    </source>
</evidence>
<sequence length="412" mass="43794">MTRAVLRGAPELAPQHAETVRATLPLIAANIDRVTRTFYAGLFAAHPELRRDLFNRGNQAEGSQPRALAASVATYATYLVDPALPHPDELLARIGHKHASLGVTAGQYQVVHDHLFAAIVEVLGADVVTAPVAEAWDAVYWLMADALIDLEKQLYVAAGVEPGDVFRRVRVADRADDPAGAAVFTVVSADPAAPLPDFLPGQYISVGVTLPDGARQLRQYSLVNAGGDGRLAFAVKRVDPVAGCPAGEVSTHLHARVGVGDDLQITLPFGDLTVDTATDTPLVLISAGIGITPMIGVLEHLAAHTPDRPVQILHADRAPGTHPLRDRMRALAGRLGHATLDLWYAEPADGAHHGTLDPAAVALAPDAEIYLCGPVGFLDDVRARLAAAGVDPRRVHCEQFTPTDWQARAHPM</sequence>
<gene>
    <name evidence="13" type="ORF">ACFYTF_17345</name>
</gene>
<comment type="similarity">
    <text evidence="10">Belongs to the globin family.</text>
</comment>
<dbReference type="SUPFAM" id="SSF63380">
    <property type="entry name" value="Riboflavin synthase domain-like"/>
    <property type="match status" value="1"/>
</dbReference>
<accession>A0ABW6PQA0</accession>
<reference evidence="13 14" key="1">
    <citation type="submission" date="2024-10" db="EMBL/GenBank/DDBJ databases">
        <title>The Natural Products Discovery Center: Release of the First 8490 Sequenced Strains for Exploring Actinobacteria Biosynthetic Diversity.</title>
        <authorList>
            <person name="Kalkreuter E."/>
            <person name="Kautsar S.A."/>
            <person name="Yang D."/>
            <person name="Bader C.D."/>
            <person name="Teijaro C.N."/>
            <person name="Fluegel L."/>
            <person name="Davis C.M."/>
            <person name="Simpson J.R."/>
            <person name="Lauterbach L."/>
            <person name="Steele A.D."/>
            <person name="Gui C."/>
            <person name="Meng S."/>
            <person name="Li G."/>
            <person name="Viehrig K."/>
            <person name="Ye F."/>
            <person name="Su P."/>
            <person name="Kiefer A.F."/>
            <person name="Nichols A."/>
            <person name="Cepeda A.J."/>
            <person name="Yan W."/>
            <person name="Fan B."/>
            <person name="Jiang Y."/>
            <person name="Adhikari A."/>
            <person name="Zheng C.-J."/>
            <person name="Schuster L."/>
            <person name="Cowan T.M."/>
            <person name="Smanski M.J."/>
            <person name="Chevrette M.G."/>
            <person name="De Carvalho L.P.S."/>
            <person name="Shen B."/>
        </authorList>
    </citation>
    <scope>NUCLEOTIDE SEQUENCE [LARGE SCALE GENOMIC DNA]</scope>
    <source>
        <strain evidence="13 14">NPDC004045</strain>
    </source>
</reference>
<proteinExistence type="inferred from homology"/>
<keyword evidence="5" id="KW-0479">Metal-binding</keyword>
<dbReference type="Gene3D" id="2.40.30.10">
    <property type="entry name" value="Translation factors"/>
    <property type="match status" value="1"/>
</dbReference>
<dbReference type="InterPro" id="IPR009050">
    <property type="entry name" value="Globin-like_sf"/>
</dbReference>
<keyword evidence="4 10" id="KW-0561">Oxygen transport</keyword>
<evidence type="ECO:0000256" key="2">
    <source>
        <dbReference type="ARBA" id="ARBA00012229"/>
    </source>
</evidence>
<dbReference type="InterPro" id="IPR000971">
    <property type="entry name" value="Globin"/>
</dbReference>
<dbReference type="Pfam" id="PF00042">
    <property type="entry name" value="Globin"/>
    <property type="match status" value="1"/>
</dbReference>
<dbReference type="PANTHER" id="PTHR43396">
    <property type="entry name" value="FLAVOHEMOPROTEIN"/>
    <property type="match status" value="1"/>
</dbReference>
<evidence type="ECO:0000313" key="13">
    <source>
        <dbReference type="EMBL" id="MFF0544599.1"/>
    </source>
</evidence>